<accession>A0A822ZG93</accession>
<sequence length="108" mass="11966">MICNRVDDRTPETILNNFISGLKPDIQHELAIMKPSTISSAISQAKLVEDKLATFRTPSSFRPQTIDPTATVPYPPPPWITLLPPSSPKPLCSPSLPHHRNYHLTSAI</sequence>
<keyword evidence="2" id="KW-1185">Reference proteome</keyword>
<evidence type="ECO:0000313" key="1">
    <source>
        <dbReference type="EMBL" id="DAD44152.1"/>
    </source>
</evidence>
<reference evidence="1 2" key="1">
    <citation type="journal article" date="2020" name="Mol. Biol. Evol.">
        <title>Distinct Expression and Methylation Patterns for Genes with Different Fates following a Single Whole-Genome Duplication in Flowering Plants.</title>
        <authorList>
            <person name="Shi T."/>
            <person name="Rahmani R.S."/>
            <person name="Gugger P.F."/>
            <person name="Wang M."/>
            <person name="Li H."/>
            <person name="Zhang Y."/>
            <person name="Li Z."/>
            <person name="Wang Q."/>
            <person name="Van de Peer Y."/>
            <person name="Marchal K."/>
            <person name="Chen J."/>
        </authorList>
    </citation>
    <scope>NUCLEOTIDE SEQUENCE [LARGE SCALE GENOMIC DNA]</scope>
    <source>
        <tissue evidence="1">Leaf</tissue>
    </source>
</reference>
<proteinExistence type="predicted"/>
<comment type="caution">
    <text evidence="1">The sequence shown here is derived from an EMBL/GenBank/DDBJ whole genome shotgun (WGS) entry which is preliminary data.</text>
</comment>
<name>A0A822ZG93_NELNU</name>
<organism evidence="1 2">
    <name type="scientific">Nelumbo nucifera</name>
    <name type="common">Sacred lotus</name>
    <dbReference type="NCBI Taxonomy" id="4432"/>
    <lineage>
        <taxon>Eukaryota</taxon>
        <taxon>Viridiplantae</taxon>
        <taxon>Streptophyta</taxon>
        <taxon>Embryophyta</taxon>
        <taxon>Tracheophyta</taxon>
        <taxon>Spermatophyta</taxon>
        <taxon>Magnoliopsida</taxon>
        <taxon>Proteales</taxon>
        <taxon>Nelumbonaceae</taxon>
        <taxon>Nelumbo</taxon>
    </lineage>
</organism>
<dbReference type="Proteomes" id="UP000607653">
    <property type="component" value="Unassembled WGS sequence"/>
</dbReference>
<gene>
    <name evidence="1" type="ORF">HUJ06_002382</name>
</gene>
<dbReference type="AlphaFoldDB" id="A0A822ZG93"/>
<evidence type="ECO:0000313" key="2">
    <source>
        <dbReference type="Proteomes" id="UP000607653"/>
    </source>
</evidence>
<dbReference type="EMBL" id="DUZY01000007">
    <property type="protein sequence ID" value="DAD44152.1"/>
    <property type="molecule type" value="Genomic_DNA"/>
</dbReference>
<protein>
    <submittedName>
        <fullName evidence="1">Uncharacterized protein</fullName>
    </submittedName>
</protein>